<dbReference type="EMBL" id="KQ976500">
    <property type="protein sequence ID" value="KYM83162.1"/>
    <property type="molecule type" value="Genomic_DNA"/>
</dbReference>
<evidence type="ECO:0000313" key="8">
    <source>
        <dbReference type="EMBL" id="KYM83162.1"/>
    </source>
</evidence>
<dbReference type="PRINTS" id="PR00719">
    <property type="entry name" value="LMWPTPASE"/>
</dbReference>
<dbReference type="STRING" id="520822.A0A195BG55"/>
<keyword evidence="4" id="KW-0378">Hydrolase</keyword>
<dbReference type="InterPro" id="IPR050438">
    <property type="entry name" value="LMW_PTPase"/>
</dbReference>
<evidence type="ECO:0000256" key="5">
    <source>
        <dbReference type="ARBA" id="ARBA00022912"/>
    </source>
</evidence>
<dbReference type="SMART" id="SM00226">
    <property type="entry name" value="LMWPc"/>
    <property type="match status" value="2"/>
</dbReference>
<dbReference type="InterPro" id="IPR023485">
    <property type="entry name" value="Ptyr_pPase"/>
</dbReference>
<dbReference type="PRINTS" id="PR00720">
    <property type="entry name" value="MAMMALPTPASE"/>
</dbReference>
<dbReference type="AlphaFoldDB" id="A0A195BG55"/>
<evidence type="ECO:0000256" key="3">
    <source>
        <dbReference type="ARBA" id="ARBA00022490"/>
    </source>
</evidence>
<comment type="similarity">
    <text evidence="2">Belongs to the low molecular weight phosphotyrosine protein phosphatase family.</text>
</comment>
<dbReference type="FunFam" id="3.40.50.2300:FF:000105">
    <property type="entry name" value="Low molecular weight phosphotyrosine protein"/>
    <property type="match status" value="1"/>
</dbReference>
<evidence type="ECO:0000256" key="4">
    <source>
        <dbReference type="ARBA" id="ARBA00022801"/>
    </source>
</evidence>
<keyword evidence="5" id="KW-0904">Protein phosphatase</keyword>
<evidence type="ECO:0000256" key="6">
    <source>
        <dbReference type="PIRSR" id="PIRSR617867-1"/>
    </source>
</evidence>
<dbReference type="InterPro" id="IPR036196">
    <property type="entry name" value="Ptyr_pPase_sf"/>
</dbReference>
<dbReference type="InterPro" id="IPR017867">
    <property type="entry name" value="Tyr_phospatase_low_mol_wt"/>
</dbReference>
<feature type="domain" description="Phosphotyrosine protein phosphatase I" evidence="7">
    <location>
        <begin position="188"/>
        <end position="331"/>
    </location>
</feature>
<evidence type="ECO:0000256" key="2">
    <source>
        <dbReference type="ARBA" id="ARBA00011063"/>
    </source>
</evidence>
<keyword evidence="9" id="KW-1185">Reference proteome</keyword>
<feature type="domain" description="Phosphotyrosine protein phosphatase I" evidence="7">
    <location>
        <begin position="12"/>
        <end position="161"/>
    </location>
</feature>
<protein>
    <submittedName>
        <fullName evidence="8">Low molecular weight phosphotyrosine protein phosphatase</fullName>
    </submittedName>
</protein>
<dbReference type="CDD" id="cd16343">
    <property type="entry name" value="LMWPTP"/>
    <property type="match status" value="2"/>
</dbReference>
<dbReference type="Gene3D" id="3.40.50.2300">
    <property type="match status" value="2"/>
</dbReference>
<dbReference type="GO" id="GO:0004726">
    <property type="term" value="F:non-membrane spanning protein tyrosine phosphatase activity"/>
    <property type="evidence" value="ECO:0007669"/>
    <property type="project" value="InterPro"/>
</dbReference>
<reference evidence="8 9" key="1">
    <citation type="submission" date="2015-09" db="EMBL/GenBank/DDBJ databases">
        <title>Atta colombica WGS genome.</title>
        <authorList>
            <person name="Nygaard S."/>
            <person name="Hu H."/>
            <person name="Boomsma J."/>
            <person name="Zhang G."/>
        </authorList>
    </citation>
    <scope>NUCLEOTIDE SEQUENCE [LARGE SCALE GENOMIC DNA]</scope>
    <source>
        <strain evidence="8">Treedump-2</strain>
        <tissue evidence="8">Whole body</tissue>
    </source>
</reference>
<keyword evidence="3" id="KW-0963">Cytoplasm</keyword>
<dbReference type="Proteomes" id="UP000078540">
    <property type="component" value="Unassembled WGS sequence"/>
</dbReference>
<evidence type="ECO:0000256" key="1">
    <source>
        <dbReference type="ARBA" id="ARBA00004496"/>
    </source>
</evidence>
<dbReference type="GO" id="GO:0005737">
    <property type="term" value="C:cytoplasm"/>
    <property type="evidence" value="ECO:0007669"/>
    <property type="project" value="UniProtKB-SubCell"/>
</dbReference>
<dbReference type="GO" id="GO:0003993">
    <property type="term" value="F:acid phosphatase activity"/>
    <property type="evidence" value="ECO:0007669"/>
    <property type="project" value="InterPro"/>
</dbReference>
<feature type="active site" description="Nucleophile" evidence="6">
    <location>
        <position position="18"/>
    </location>
</feature>
<dbReference type="Pfam" id="PF01451">
    <property type="entry name" value="LMWPc"/>
    <property type="match status" value="2"/>
</dbReference>
<proteinExistence type="inferred from homology"/>
<feature type="active site" description="Proton donor" evidence="6">
    <location>
        <position position="134"/>
    </location>
</feature>
<sequence length="370" mass="42612">MSSVETESKKKKKVLMICLGNICRSPIAEAVFQNEVKKRGLQDQWKVESAAIIGYHTGKKPDIRARDTLTENGITDYSHTARKIELDDFNKYDWIFGMDQENIKDLLSRKPMTSQAKVELLGSYSPSGTIIIRDPYYDSDSAGFQKAYDQCVTCITVFLNKHSNIKEIFSVLFLIYYNKKYDAKEESSHGNSCRSPMAEAVFQDQIRKMDLIDFWEVESAALLSYHVGNDPEPRATATLQKAGITDYSHIARKITTNDFYKFDWIFGMDEYIIELLYEKQPEDSQAKIELLGKYDPSGIIIIKDPIFDVGNVGFERAFEQALRSVRAFLEIHKVFFISNILYFSFHLSNIQIYFKRDCPILRISPELMSC</sequence>
<dbReference type="SUPFAM" id="SSF52788">
    <property type="entry name" value="Phosphotyrosine protein phosphatases I"/>
    <property type="match status" value="2"/>
</dbReference>
<name>A0A195BG55_9HYME</name>
<gene>
    <name evidence="8" type="ORF">ALC53_06429</name>
</gene>
<evidence type="ECO:0000259" key="7">
    <source>
        <dbReference type="SMART" id="SM00226"/>
    </source>
</evidence>
<comment type="subcellular location">
    <subcellularLocation>
        <location evidence="1">Cytoplasm</location>
    </subcellularLocation>
</comment>
<accession>A0A195BG55</accession>
<dbReference type="PANTHER" id="PTHR11717:SF7">
    <property type="entry name" value="LOW MOLECULAR WEIGHT PHOSPHOTYROSINE PROTEIN PHOSPHATASE"/>
    <property type="match status" value="1"/>
</dbReference>
<organism evidence="8 9">
    <name type="scientific">Atta colombica</name>
    <dbReference type="NCBI Taxonomy" id="520822"/>
    <lineage>
        <taxon>Eukaryota</taxon>
        <taxon>Metazoa</taxon>
        <taxon>Ecdysozoa</taxon>
        <taxon>Arthropoda</taxon>
        <taxon>Hexapoda</taxon>
        <taxon>Insecta</taxon>
        <taxon>Pterygota</taxon>
        <taxon>Neoptera</taxon>
        <taxon>Endopterygota</taxon>
        <taxon>Hymenoptera</taxon>
        <taxon>Apocrita</taxon>
        <taxon>Aculeata</taxon>
        <taxon>Formicoidea</taxon>
        <taxon>Formicidae</taxon>
        <taxon>Myrmicinae</taxon>
        <taxon>Atta</taxon>
    </lineage>
</organism>
<dbReference type="InterPro" id="IPR002115">
    <property type="entry name" value="Tyr_Pase_low_mol_wt_mml"/>
</dbReference>
<dbReference type="PANTHER" id="PTHR11717">
    <property type="entry name" value="LOW MOLECULAR WEIGHT PROTEIN TYROSINE PHOSPHATASE"/>
    <property type="match status" value="1"/>
</dbReference>
<evidence type="ECO:0000313" key="9">
    <source>
        <dbReference type="Proteomes" id="UP000078540"/>
    </source>
</evidence>
<feature type="active site" evidence="6">
    <location>
        <position position="24"/>
    </location>
</feature>